<keyword evidence="3" id="KW-1185">Reference proteome</keyword>
<dbReference type="Proteomes" id="UP000631694">
    <property type="component" value="Unassembled WGS sequence"/>
</dbReference>
<dbReference type="PANTHER" id="PTHR46211:SF1">
    <property type="entry name" value="GLYCEROPHOSPHODIESTER PHOSPHODIESTERASE, CYTOPLASMIC"/>
    <property type="match status" value="1"/>
</dbReference>
<comment type="caution">
    <text evidence="2">The sequence shown here is derived from an EMBL/GenBank/DDBJ whole genome shotgun (WGS) entry which is preliminary data.</text>
</comment>
<dbReference type="SUPFAM" id="SSF51695">
    <property type="entry name" value="PLC-like phosphodiesterases"/>
    <property type="match status" value="1"/>
</dbReference>
<reference evidence="2" key="1">
    <citation type="submission" date="2020-12" db="EMBL/GenBank/DDBJ databases">
        <title>Methylobrevis albus sp. nov., isolated from fresh water lack sediment.</title>
        <authorList>
            <person name="Zou Q."/>
        </authorList>
    </citation>
    <scope>NUCLEOTIDE SEQUENCE</scope>
    <source>
        <strain evidence="2">L22</strain>
    </source>
</reference>
<dbReference type="AlphaFoldDB" id="A0A931I4L0"/>
<name>A0A931I4L0_9HYPH</name>
<dbReference type="PROSITE" id="PS51704">
    <property type="entry name" value="GP_PDE"/>
    <property type="match status" value="1"/>
</dbReference>
<gene>
    <name evidence="2" type="ORF">I5731_18425</name>
</gene>
<dbReference type="EMBL" id="JADZLT010000056">
    <property type="protein sequence ID" value="MBH0239802.1"/>
    <property type="molecule type" value="Genomic_DNA"/>
</dbReference>
<organism evidence="2 3">
    <name type="scientific">Methylobrevis albus</name>
    <dbReference type="NCBI Taxonomy" id="2793297"/>
    <lineage>
        <taxon>Bacteria</taxon>
        <taxon>Pseudomonadati</taxon>
        <taxon>Pseudomonadota</taxon>
        <taxon>Alphaproteobacteria</taxon>
        <taxon>Hyphomicrobiales</taxon>
        <taxon>Pleomorphomonadaceae</taxon>
        <taxon>Methylobrevis</taxon>
    </lineage>
</organism>
<dbReference type="Pfam" id="PF03009">
    <property type="entry name" value="GDPD"/>
    <property type="match status" value="1"/>
</dbReference>
<dbReference type="InterPro" id="IPR030395">
    <property type="entry name" value="GP_PDE_dom"/>
</dbReference>
<dbReference type="Gene3D" id="3.20.20.190">
    <property type="entry name" value="Phosphatidylinositol (PI) phosphodiesterase"/>
    <property type="match status" value="1"/>
</dbReference>
<sequence length="251" mass="27436">MARPDWLTARPVAHRGLHVASAGRIENTLSAVAAAVERNFAVEIDIHLSADGEAFVFHDTTLDRLTEGSGLVATRTMAELKAVPFRATADRIPTLGDVLDVVGEKVPIFCEVKSYGGNEPWPLVARAADVLARYQGPVAMMSFDPGAVTAIRDLAPGIARGIVADDCRDEEDWAGFAWTTRFYLRNLLHLPKTRPDFVAYWIKALPAAAPNALRALGMPLLTWTVRTPEDRARAAKHADQIIFEGFDPELP</sequence>
<dbReference type="PANTHER" id="PTHR46211">
    <property type="entry name" value="GLYCEROPHOSPHORYL DIESTER PHOSPHODIESTERASE"/>
    <property type="match status" value="1"/>
</dbReference>
<dbReference type="RefSeq" id="WP_197312876.1">
    <property type="nucleotide sequence ID" value="NZ_JADZLT010000056.1"/>
</dbReference>
<protein>
    <submittedName>
        <fullName evidence="2">Glycerophosphodiester phosphodiesterase</fullName>
    </submittedName>
</protein>
<proteinExistence type="predicted"/>
<dbReference type="InterPro" id="IPR017946">
    <property type="entry name" value="PLC-like_Pdiesterase_TIM-brl"/>
</dbReference>
<evidence type="ECO:0000313" key="3">
    <source>
        <dbReference type="Proteomes" id="UP000631694"/>
    </source>
</evidence>
<evidence type="ECO:0000259" key="1">
    <source>
        <dbReference type="PROSITE" id="PS51704"/>
    </source>
</evidence>
<evidence type="ECO:0000313" key="2">
    <source>
        <dbReference type="EMBL" id="MBH0239802.1"/>
    </source>
</evidence>
<feature type="domain" description="GP-PDE" evidence="1">
    <location>
        <begin position="9"/>
        <end position="251"/>
    </location>
</feature>
<accession>A0A931I4L0</accession>
<dbReference type="GO" id="GO:0008081">
    <property type="term" value="F:phosphoric diester hydrolase activity"/>
    <property type="evidence" value="ECO:0007669"/>
    <property type="project" value="InterPro"/>
</dbReference>
<dbReference type="GO" id="GO:0006629">
    <property type="term" value="P:lipid metabolic process"/>
    <property type="evidence" value="ECO:0007669"/>
    <property type="project" value="InterPro"/>
</dbReference>